<evidence type="ECO:0000313" key="2">
    <source>
        <dbReference type="Proteomes" id="UP000001661"/>
    </source>
</evidence>
<accession>D9QQI5</accession>
<keyword evidence="2" id="KW-1185">Reference proteome</keyword>
<sequence length="337" mass="39327">MSLTSFIKKADIRKNIDKTFNKPSFSQSNIEMKVKPPKAYSGKDYMLIGTAFDYLFRFYLKHEYKDNAKDSHWIAHTSLYLLSNKISNIDILFPQNFLKEMGIVIPDMEGFEEVPGVENHGGFIIYDNIEYDKIDFDKIVKYIMEGGELTCSSKIEKQFRRTFNAIFNAEKVYNKYVKDGKMNEEVIKAIIDLAKIDDYLRGRKFNETLGEYKKEYIEDLKNLYHAIPEQNNLANKVYLNPTFGKGSKLVNGADADLIINDTLIDVKTTKNLNLTAKQWRQLVGYLTLIDFQNKFSINKAGIYFSRYGYFYTFDACKIYNSDEYGKFKKWFIDKAKS</sequence>
<evidence type="ECO:0000313" key="1">
    <source>
        <dbReference type="EMBL" id="ADL12776.1"/>
    </source>
</evidence>
<dbReference type="RefSeq" id="WP_013278222.1">
    <property type="nucleotide sequence ID" value="NC_014378.1"/>
</dbReference>
<dbReference type="AlphaFoldDB" id="D9QQI5"/>
<name>D9QQI5_ACEAZ</name>
<gene>
    <name evidence="1" type="ordered locus">Acear_1260</name>
</gene>
<dbReference type="Proteomes" id="UP000001661">
    <property type="component" value="Chromosome"/>
</dbReference>
<proteinExistence type="predicted"/>
<dbReference type="OrthoDB" id="2583594at2"/>
<organism evidence="1 2">
    <name type="scientific">Acetohalobium arabaticum (strain ATCC 49924 / DSM 5501 / Z-7288)</name>
    <dbReference type="NCBI Taxonomy" id="574087"/>
    <lineage>
        <taxon>Bacteria</taxon>
        <taxon>Bacillati</taxon>
        <taxon>Bacillota</taxon>
        <taxon>Clostridia</taxon>
        <taxon>Halanaerobiales</taxon>
        <taxon>Halobacteroidaceae</taxon>
        <taxon>Acetohalobium</taxon>
    </lineage>
</organism>
<dbReference type="KEGG" id="aar:Acear_1260"/>
<dbReference type="EMBL" id="CP002105">
    <property type="protein sequence ID" value="ADL12776.1"/>
    <property type="molecule type" value="Genomic_DNA"/>
</dbReference>
<dbReference type="eggNOG" id="COG0210">
    <property type="taxonomic scope" value="Bacteria"/>
</dbReference>
<dbReference type="HOGENOM" id="CLU_064494_0_0_9"/>
<protein>
    <submittedName>
        <fullName evidence="1">Uncharacterized protein</fullName>
    </submittedName>
</protein>
<reference evidence="1 2" key="1">
    <citation type="journal article" date="2010" name="Stand. Genomic Sci.">
        <title>Complete genome sequence of Acetohalobium arabaticum type strain (Z-7288).</title>
        <authorList>
            <person name="Sikorski J."/>
            <person name="Lapidus A."/>
            <person name="Chertkov O."/>
            <person name="Lucas S."/>
            <person name="Copeland A."/>
            <person name="Glavina Del Rio T."/>
            <person name="Nolan M."/>
            <person name="Tice H."/>
            <person name="Cheng J.F."/>
            <person name="Han C."/>
            <person name="Brambilla E."/>
            <person name="Pitluck S."/>
            <person name="Liolios K."/>
            <person name="Ivanova N."/>
            <person name="Mavromatis K."/>
            <person name="Mikhailova N."/>
            <person name="Pati A."/>
            <person name="Bruce D."/>
            <person name="Detter C."/>
            <person name="Tapia R."/>
            <person name="Goodwin L."/>
            <person name="Chen A."/>
            <person name="Palaniappan K."/>
            <person name="Land M."/>
            <person name="Hauser L."/>
            <person name="Chang Y.J."/>
            <person name="Jeffries C.D."/>
            <person name="Rohde M."/>
            <person name="Goker M."/>
            <person name="Spring S."/>
            <person name="Woyke T."/>
            <person name="Bristow J."/>
            <person name="Eisen J.A."/>
            <person name="Markowitz V."/>
            <person name="Hugenholtz P."/>
            <person name="Kyrpides N.C."/>
            <person name="Klenk H.P."/>
        </authorList>
    </citation>
    <scope>NUCLEOTIDE SEQUENCE [LARGE SCALE GENOMIC DNA]</scope>
    <source>
        <strain evidence="2">ATCC 49924 / DSM 5501 / Z-7288</strain>
    </source>
</reference>